<evidence type="ECO:0000313" key="2">
    <source>
        <dbReference type="EMBL" id="CUJ84617.1"/>
    </source>
</evidence>
<reference evidence="3" key="1">
    <citation type="submission" date="2015-09" db="EMBL/GenBank/DDBJ databases">
        <authorList>
            <person name="Rodrigo-Torres Lidia"/>
            <person name="Arahal R.David."/>
        </authorList>
    </citation>
    <scope>NUCLEOTIDE SEQUENCE [LARGE SCALE GENOMIC DNA]</scope>
    <source>
        <strain evidence="3">CECT 7735</strain>
    </source>
</reference>
<dbReference type="SUPFAM" id="SSF50475">
    <property type="entry name" value="FMN-binding split barrel"/>
    <property type="match status" value="1"/>
</dbReference>
<evidence type="ECO:0000313" key="3">
    <source>
        <dbReference type="Proteomes" id="UP000051870"/>
    </source>
</evidence>
<dbReference type="InterPro" id="IPR012349">
    <property type="entry name" value="Split_barrel_FMN-bd"/>
</dbReference>
<sequence>MENYAELMFHEAVADLQKADGSFEKYQVGYRHRTQESLSSDDIGFIQSLNSFYMATVTPDGWPYVQHRGGARGFLKVVDTQRLVCGDYRGNRQFISMGNLQASSRVSLFCMDYMKKARLKIQGEAKLQKASEVAPDVLSLLGKDGPAVERVLTVEVVAIDWNCPKYIPDLFPADVVKQVVAREMQALRQENAALKAALGERDQAG</sequence>
<dbReference type="PANTHER" id="PTHR42815:SF2">
    <property type="entry name" value="FAD-BINDING, PUTATIVE (AFU_ORTHOLOGUE AFUA_6G07600)-RELATED"/>
    <property type="match status" value="1"/>
</dbReference>
<evidence type="ECO:0000259" key="1">
    <source>
        <dbReference type="Pfam" id="PF01243"/>
    </source>
</evidence>
<feature type="domain" description="Pyridoxamine 5'-phosphate oxidase N-terminal" evidence="1">
    <location>
        <begin position="45"/>
        <end position="137"/>
    </location>
</feature>
<protein>
    <submittedName>
        <fullName evidence="2">Pyridoxamine 5'-phosphate oxidase, FMN-binding family</fullName>
    </submittedName>
</protein>
<proteinExistence type="predicted"/>
<dbReference type="InterPro" id="IPR011576">
    <property type="entry name" value="Pyridox_Oxase_N"/>
</dbReference>
<keyword evidence="3" id="KW-1185">Reference proteome</keyword>
<dbReference type="Proteomes" id="UP000051870">
    <property type="component" value="Unassembled WGS sequence"/>
</dbReference>
<accession>A0A0P1IAE1</accession>
<organism evidence="2 3">
    <name type="scientific">Shimia thalassica</name>
    <dbReference type="NCBI Taxonomy" id="1715693"/>
    <lineage>
        <taxon>Bacteria</taxon>
        <taxon>Pseudomonadati</taxon>
        <taxon>Pseudomonadota</taxon>
        <taxon>Alphaproteobacteria</taxon>
        <taxon>Rhodobacterales</taxon>
        <taxon>Roseobacteraceae</taxon>
    </lineage>
</organism>
<gene>
    <name evidence="2" type="ORF">PH7735_00395</name>
</gene>
<dbReference type="EMBL" id="CYTW01000001">
    <property type="protein sequence ID" value="CUJ84617.1"/>
    <property type="molecule type" value="Genomic_DNA"/>
</dbReference>
<name>A0A0P1IAE1_9RHOB</name>
<dbReference type="Gene3D" id="2.30.110.10">
    <property type="entry name" value="Electron Transport, Fmn-binding Protein, Chain A"/>
    <property type="match status" value="1"/>
</dbReference>
<dbReference type="Pfam" id="PF01243">
    <property type="entry name" value="PNPOx_N"/>
    <property type="match status" value="1"/>
</dbReference>
<dbReference type="PANTHER" id="PTHR42815">
    <property type="entry name" value="FAD-BINDING, PUTATIVE (AFU_ORTHOLOGUE AFUA_6G07600)-RELATED"/>
    <property type="match status" value="1"/>
</dbReference>
<dbReference type="STRING" id="1715693.PH7735_00395"/>
<dbReference type="AlphaFoldDB" id="A0A0P1IAE1"/>